<dbReference type="PROSITE" id="PS51038">
    <property type="entry name" value="BAH"/>
    <property type="match status" value="2"/>
</dbReference>
<name>A0AAD8ER29_DIPPU</name>
<keyword evidence="13" id="KW-1185">Reference proteome</keyword>
<dbReference type="InterPro" id="IPR001487">
    <property type="entry name" value="Bromodomain"/>
</dbReference>
<organism evidence="12 13">
    <name type="scientific">Diploptera punctata</name>
    <name type="common">Pacific beetle cockroach</name>
    <dbReference type="NCBI Taxonomy" id="6984"/>
    <lineage>
        <taxon>Eukaryota</taxon>
        <taxon>Metazoa</taxon>
        <taxon>Ecdysozoa</taxon>
        <taxon>Arthropoda</taxon>
        <taxon>Hexapoda</taxon>
        <taxon>Insecta</taxon>
        <taxon>Pterygota</taxon>
        <taxon>Neoptera</taxon>
        <taxon>Polyneoptera</taxon>
        <taxon>Dictyoptera</taxon>
        <taxon>Blattodea</taxon>
        <taxon>Blaberoidea</taxon>
        <taxon>Blaberidae</taxon>
        <taxon>Diplopterinae</taxon>
        <taxon>Diploptera</taxon>
    </lineage>
</organism>
<sequence>MLFNNCRQYNEEGSMIYEDANKLEDVLMEKAREMGLGGAAPPPPTPVNNTPAPTPTSTPVTTPVVSESTSGKKSIERRVVKPRQKNTTEYPDYYEVIKRPIDLERISQKLKTSQYESLDDMVSDFVLMFDNACKYNEPDSQIYKDALMLQRVALQTKLQLREDEEAVPDVTAAVQELLTSLFISIYNHQDEEGRCFSDSMAELPEHDEIDGQKIRALSLDLIKRRLDRGLYRRLDTFQEDIFACLERARRLSRTDSQVFEDSIELQSYFIRQRDELCRGGDLLHSPALSYTLLHLAAAVEATRQQKLLQEQPEEETETRSSEDSLREAGEPKERGMDTSIINIERLWTNQEGQQMMYGNYFYRPNETYHVTTRRFLEKEVFKSDVHIAMPLDQVLGQCCVLSVKDYFRSKPEGFADKDVYVCESRYSTKARAFKKIKSWPPNMTQHLTLIPREEREKLVEKEKPNVEVVNGQTPDGCTYYEQYNIHNGIIRTGDCVYVRTDMGRQLIAQIDTIWTNKQGMCFFRGPWLVTPPEIPHAPTRLFYKQEVFLSSLEDANSAENVVGKCAVLEHGEYISCNPNKIPERDVFVCESIYDEARRQVKKLPREGLKKYSHSNAVTEDEIYFFRRLINPPKIGKVFRRLIILHHQFYQESSFLSSAVVTTVNFSLYCMHCSIGDSLSPSTSVVLCLKEHRSMSVSSSIFIERGYCSTRNYYNTCFIIKRKKLLARNWSQDTSCTQVMSENLLLPIIQSPVLEKLVVSLEMSGAIYQHKEKQTWEERAAKTPQKPLMNPNSNPQDQNVDNIIFECLWDTCDWQFEDITDCIDHCIQEPNGHVHQHFANVPSQECEYQCHWRGCGRIKKSAPPFPNVQRLARHVKEVHIQKGNGRIIPLHDRNKNFVVSRRQPVLPTRPMPTAGCAITPSGGVQSRPVEPLFVTVPPRPQRLLHSEAYI</sequence>
<evidence type="ECO:0000256" key="5">
    <source>
        <dbReference type="ARBA" id="ARBA00023117"/>
    </source>
</evidence>
<evidence type="ECO:0000313" key="12">
    <source>
        <dbReference type="EMBL" id="KAJ9599246.1"/>
    </source>
</evidence>
<dbReference type="Gene3D" id="3.30.160.60">
    <property type="entry name" value="Classic Zinc Finger"/>
    <property type="match status" value="1"/>
</dbReference>
<feature type="compositionally biased region" description="Low complexity" evidence="9">
    <location>
        <begin position="57"/>
        <end position="66"/>
    </location>
</feature>
<dbReference type="EMBL" id="JASPKZ010000825">
    <property type="protein sequence ID" value="KAJ9599246.1"/>
    <property type="molecule type" value="Genomic_DNA"/>
</dbReference>
<dbReference type="CDD" id="cd04717">
    <property type="entry name" value="BAH_polybromo"/>
    <property type="match status" value="1"/>
</dbReference>
<dbReference type="CDD" id="cd05526">
    <property type="entry name" value="Bromo_polybromo_VI"/>
    <property type="match status" value="1"/>
</dbReference>
<feature type="domain" description="BAH" evidence="11">
    <location>
        <begin position="488"/>
        <end position="604"/>
    </location>
</feature>
<keyword evidence="2" id="KW-0677">Repeat</keyword>
<reference evidence="12" key="1">
    <citation type="journal article" date="2023" name="IScience">
        <title>Live-bearing cockroach genome reveals convergent evolutionary mechanisms linked to viviparity in insects and beyond.</title>
        <authorList>
            <person name="Fouks B."/>
            <person name="Harrison M.C."/>
            <person name="Mikhailova A.A."/>
            <person name="Marchal E."/>
            <person name="English S."/>
            <person name="Carruthers M."/>
            <person name="Jennings E.C."/>
            <person name="Chiamaka E.L."/>
            <person name="Frigard R.A."/>
            <person name="Pippel M."/>
            <person name="Attardo G.M."/>
            <person name="Benoit J.B."/>
            <person name="Bornberg-Bauer E."/>
            <person name="Tobe S.S."/>
        </authorList>
    </citation>
    <scope>NUCLEOTIDE SEQUENCE</scope>
    <source>
        <strain evidence="12">Stay&amp;Tobe</strain>
    </source>
</reference>
<evidence type="ECO:0000256" key="9">
    <source>
        <dbReference type="SAM" id="MobiDB-lite"/>
    </source>
</evidence>
<feature type="compositionally biased region" description="Basic and acidic residues" evidence="9">
    <location>
        <begin position="317"/>
        <end position="334"/>
    </location>
</feature>
<feature type="non-terminal residue" evidence="12">
    <location>
        <position position="1"/>
    </location>
</feature>
<dbReference type="GO" id="GO:0016586">
    <property type="term" value="C:RSC-type complex"/>
    <property type="evidence" value="ECO:0007669"/>
    <property type="project" value="InterPro"/>
</dbReference>
<comment type="caution">
    <text evidence="12">The sequence shown here is derived from an EMBL/GenBank/DDBJ whole genome shotgun (WGS) entry which is preliminary data.</text>
</comment>
<dbReference type="PROSITE" id="PS50014">
    <property type="entry name" value="BROMODOMAIN_2"/>
    <property type="match status" value="1"/>
</dbReference>
<feature type="domain" description="Bromo" evidence="10">
    <location>
        <begin position="71"/>
        <end position="143"/>
    </location>
</feature>
<dbReference type="Pfam" id="PF01426">
    <property type="entry name" value="BAH"/>
    <property type="match status" value="2"/>
</dbReference>
<dbReference type="PANTHER" id="PTHR16062">
    <property type="entry name" value="SWI/SNF-RELATED"/>
    <property type="match status" value="1"/>
</dbReference>
<dbReference type="GO" id="GO:0006368">
    <property type="term" value="P:transcription elongation by RNA polymerase II"/>
    <property type="evidence" value="ECO:0007669"/>
    <property type="project" value="TreeGrafter"/>
</dbReference>
<evidence type="ECO:0000256" key="2">
    <source>
        <dbReference type="ARBA" id="ARBA00022737"/>
    </source>
</evidence>
<dbReference type="Gene3D" id="2.30.30.490">
    <property type="match status" value="2"/>
</dbReference>
<dbReference type="AlphaFoldDB" id="A0AAD8ER29"/>
<evidence type="ECO:0008006" key="14">
    <source>
        <dbReference type="Google" id="ProtNLM"/>
    </source>
</evidence>
<feature type="region of interest" description="Disordered" evidence="9">
    <location>
        <begin position="35"/>
        <end position="74"/>
    </location>
</feature>
<evidence type="ECO:0000256" key="1">
    <source>
        <dbReference type="ARBA" id="ARBA00004123"/>
    </source>
</evidence>
<evidence type="ECO:0000256" key="4">
    <source>
        <dbReference type="ARBA" id="ARBA00023015"/>
    </source>
</evidence>
<evidence type="ECO:0000256" key="8">
    <source>
        <dbReference type="PROSITE-ProRule" id="PRU00035"/>
    </source>
</evidence>
<dbReference type="PANTHER" id="PTHR16062:SF19">
    <property type="entry name" value="PROTEIN POLYBROMO-1"/>
    <property type="match status" value="1"/>
</dbReference>
<dbReference type="InterPro" id="IPR036427">
    <property type="entry name" value="Bromodomain-like_sf"/>
</dbReference>
<dbReference type="PRINTS" id="PR00503">
    <property type="entry name" value="BROMODOMAIN"/>
</dbReference>
<dbReference type="GO" id="GO:0006338">
    <property type="term" value="P:chromatin remodeling"/>
    <property type="evidence" value="ECO:0007669"/>
    <property type="project" value="InterPro"/>
</dbReference>
<evidence type="ECO:0000256" key="7">
    <source>
        <dbReference type="ARBA" id="ARBA00023242"/>
    </source>
</evidence>
<dbReference type="SMART" id="SM00297">
    <property type="entry name" value="BROMO"/>
    <property type="match status" value="2"/>
</dbReference>
<dbReference type="Gene3D" id="1.20.920.10">
    <property type="entry name" value="Bromodomain-like"/>
    <property type="match status" value="3"/>
</dbReference>
<evidence type="ECO:0000259" key="10">
    <source>
        <dbReference type="PROSITE" id="PS50014"/>
    </source>
</evidence>
<keyword evidence="4" id="KW-0805">Transcription regulation</keyword>
<evidence type="ECO:0000313" key="13">
    <source>
        <dbReference type="Proteomes" id="UP001233999"/>
    </source>
</evidence>
<accession>A0AAD8ER29</accession>
<dbReference type="InterPro" id="IPR001025">
    <property type="entry name" value="BAH_dom"/>
</dbReference>
<dbReference type="GO" id="GO:0016514">
    <property type="term" value="C:SWI/SNF complex"/>
    <property type="evidence" value="ECO:0007669"/>
    <property type="project" value="TreeGrafter"/>
</dbReference>
<feature type="compositionally biased region" description="Pro residues" evidence="9">
    <location>
        <begin position="40"/>
        <end position="56"/>
    </location>
</feature>
<feature type="region of interest" description="Disordered" evidence="9">
    <location>
        <begin position="307"/>
        <end position="334"/>
    </location>
</feature>
<feature type="domain" description="BAH" evidence="11">
    <location>
        <begin position="317"/>
        <end position="437"/>
    </location>
</feature>
<gene>
    <name evidence="12" type="ORF">L9F63_010248</name>
</gene>
<dbReference type="SMART" id="SM00439">
    <property type="entry name" value="BAH"/>
    <property type="match status" value="2"/>
</dbReference>
<dbReference type="FunFam" id="1.20.920.10:FF:000009">
    <property type="entry name" value="Protein polybromo-1 isoform 1"/>
    <property type="match status" value="1"/>
</dbReference>
<dbReference type="GO" id="GO:0003682">
    <property type="term" value="F:chromatin binding"/>
    <property type="evidence" value="ECO:0007669"/>
    <property type="project" value="InterPro"/>
</dbReference>
<keyword evidence="7" id="KW-0539">Nucleus</keyword>
<keyword evidence="6" id="KW-0804">Transcription</keyword>
<keyword evidence="3" id="KW-0156">Chromatin regulator</keyword>
<dbReference type="SUPFAM" id="SSF47370">
    <property type="entry name" value="Bromodomain"/>
    <property type="match status" value="3"/>
</dbReference>
<dbReference type="Proteomes" id="UP001233999">
    <property type="component" value="Unassembled WGS sequence"/>
</dbReference>
<keyword evidence="5 8" id="KW-0103">Bromodomain</keyword>
<protein>
    <recommendedName>
        <fullName evidence="14">Protein polybromo-1</fullName>
    </recommendedName>
</protein>
<dbReference type="InterPro" id="IPR043151">
    <property type="entry name" value="BAH_sf"/>
</dbReference>
<reference evidence="12" key="2">
    <citation type="submission" date="2023-05" db="EMBL/GenBank/DDBJ databases">
        <authorList>
            <person name="Fouks B."/>
        </authorList>
    </citation>
    <scope>NUCLEOTIDE SEQUENCE</scope>
    <source>
        <strain evidence="12">Stay&amp;Tobe</strain>
        <tissue evidence="12">Testes</tissue>
    </source>
</reference>
<dbReference type="InterPro" id="IPR037382">
    <property type="entry name" value="Rsc/polybromo"/>
</dbReference>
<evidence type="ECO:0000259" key="11">
    <source>
        <dbReference type="PROSITE" id="PS51038"/>
    </source>
</evidence>
<evidence type="ECO:0000256" key="6">
    <source>
        <dbReference type="ARBA" id="ARBA00023163"/>
    </source>
</evidence>
<proteinExistence type="predicted"/>
<evidence type="ECO:0000256" key="3">
    <source>
        <dbReference type="ARBA" id="ARBA00022853"/>
    </source>
</evidence>
<comment type="subcellular location">
    <subcellularLocation>
        <location evidence="1">Nucleus</location>
    </subcellularLocation>
</comment>
<dbReference type="Pfam" id="PF00439">
    <property type="entry name" value="Bromodomain"/>
    <property type="match status" value="2"/>
</dbReference>